<evidence type="ECO:0000313" key="2">
    <source>
        <dbReference type="Proteomes" id="UP000186922"/>
    </source>
</evidence>
<dbReference type="Proteomes" id="UP000186922">
    <property type="component" value="Unassembled WGS sequence"/>
</dbReference>
<dbReference type="AlphaFoldDB" id="A0A1D1UUY5"/>
<reference evidence="1 2" key="1">
    <citation type="journal article" date="2016" name="Nat. Commun.">
        <title>Extremotolerant tardigrade genome and improved radiotolerance of human cultured cells by tardigrade-unique protein.</title>
        <authorList>
            <person name="Hashimoto T."/>
            <person name="Horikawa D.D."/>
            <person name="Saito Y."/>
            <person name="Kuwahara H."/>
            <person name="Kozuka-Hata H."/>
            <person name="Shin-I T."/>
            <person name="Minakuchi Y."/>
            <person name="Ohishi K."/>
            <person name="Motoyama A."/>
            <person name="Aizu T."/>
            <person name="Enomoto A."/>
            <person name="Kondo K."/>
            <person name="Tanaka S."/>
            <person name="Hara Y."/>
            <person name="Koshikawa S."/>
            <person name="Sagara H."/>
            <person name="Miura T."/>
            <person name="Yokobori S."/>
            <person name="Miyagawa K."/>
            <person name="Suzuki Y."/>
            <person name="Kubo T."/>
            <person name="Oyama M."/>
            <person name="Kohara Y."/>
            <person name="Fujiyama A."/>
            <person name="Arakawa K."/>
            <person name="Katayama T."/>
            <person name="Toyoda A."/>
            <person name="Kunieda T."/>
        </authorList>
    </citation>
    <scope>NUCLEOTIDE SEQUENCE [LARGE SCALE GENOMIC DNA]</scope>
    <source>
        <strain evidence="1 2">YOKOZUNA-1</strain>
    </source>
</reference>
<evidence type="ECO:0000313" key="1">
    <source>
        <dbReference type="EMBL" id="GAU90183.1"/>
    </source>
</evidence>
<accession>A0A1D1UUY5</accession>
<dbReference type="EMBL" id="BDGG01000001">
    <property type="protein sequence ID" value="GAU90183.1"/>
    <property type="molecule type" value="Genomic_DNA"/>
</dbReference>
<name>A0A1D1UUY5_RAMVA</name>
<organism evidence="1 2">
    <name type="scientific">Ramazzottius varieornatus</name>
    <name type="common">Water bear</name>
    <name type="synonym">Tardigrade</name>
    <dbReference type="NCBI Taxonomy" id="947166"/>
    <lineage>
        <taxon>Eukaryota</taxon>
        <taxon>Metazoa</taxon>
        <taxon>Ecdysozoa</taxon>
        <taxon>Tardigrada</taxon>
        <taxon>Eutardigrada</taxon>
        <taxon>Parachela</taxon>
        <taxon>Hypsibioidea</taxon>
        <taxon>Ramazzottiidae</taxon>
        <taxon>Ramazzottius</taxon>
    </lineage>
</organism>
<comment type="caution">
    <text evidence="1">The sequence shown here is derived from an EMBL/GenBank/DDBJ whole genome shotgun (WGS) entry which is preliminary data.</text>
</comment>
<protein>
    <submittedName>
        <fullName evidence="1">Uncharacterized protein</fullName>
    </submittedName>
</protein>
<gene>
    <name evidence="1" type="primary">RvY_02638-1</name>
    <name evidence="1" type="synonym">RvY_02638.1</name>
    <name evidence="1" type="ORF">RvY_02638</name>
</gene>
<sequence length="61" mass="7021">MDASIQCYHVHNQQRHHITAVQLPDIDTGHSVHHHKTVHCLSFFATMPNCKPIRSRPLRGD</sequence>
<proteinExistence type="predicted"/>
<keyword evidence="2" id="KW-1185">Reference proteome</keyword>